<dbReference type="OrthoDB" id="9771846at2"/>
<name>A0A178I0Q0_9HYPH</name>
<dbReference type="Pfam" id="PF03808">
    <property type="entry name" value="Glyco_tran_WecG"/>
    <property type="match status" value="1"/>
</dbReference>
<dbReference type="GO" id="GO:0016758">
    <property type="term" value="F:hexosyltransferase activity"/>
    <property type="evidence" value="ECO:0007669"/>
    <property type="project" value="TreeGrafter"/>
</dbReference>
<dbReference type="Proteomes" id="UP000078389">
    <property type="component" value="Unassembled WGS sequence"/>
</dbReference>
<gene>
    <name evidence="3" type="ORF">A3840_05595</name>
</gene>
<keyword evidence="4" id="KW-1185">Reference proteome</keyword>
<dbReference type="CDD" id="cd06533">
    <property type="entry name" value="Glyco_transf_WecG_TagA"/>
    <property type="match status" value="1"/>
</dbReference>
<dbReference type="STRING" id="1770058.A3840_05595"/>
<comment type="caution">
    <text evidence="3">The sequence shown here is derived from an EMBL/GenBank/DDBJ whole genome shotgun (WGS) entry which is preliminary data.</text>
</comment>
<evidence type="ECO:0000313" key="4">
    <source>
        <dbReference type="Proteomes" id="UP000078389"/>
    </source>
</evidence>
<dbReference type="InterPro" id="IPR004629">
    <property type="entry name" value="WecG_TagA_CpsF"/>
</dbReference>
<keyword evidence="1" id="KW-0328">Glycosyltransferase</keyword>
<evidence type="ECO:0008006" key="5">
    <source>
        <dbReference type="Google" id="ProtNLM"/>
    </source>
</evidence>
<evidence type="ECO:0000313" key="3">
    <source>
        <dbReference type="EMBL" id="OAM78569.1"/>
    </source>
</evidence>
<organism evidence="3 4">
    <name type="scientific">Devosia elaeis</name>
    <dbReference type="NCBI Taxonomy" id="1770058"/>
    <lineage>
        <taxon>Bacteria</taxon>
        <taxon>Pseudomonadati</taxon>
        <taxon>Pseudomonadota</taxon>
        <taxon>Alphaproteobacteria</taxon>
        <taxon>Hyphomicrobiales</taxon>
        <taxon>Devosiaceae</taxon>
        <taxon>Devosia</taxon>
    </lineage>
</organism>
<evidence type="ECO:0000256" key="2">
    <source>
        <dbReference type="ARBA" id="ARBA00022679"/>
    </source>
</evidence>
<accession>A0A178I0Q0</accession>
<keyword evidence="2" id="KW-0808">Transferase</keyword>
<dbReference type="PANTHER" id="PTHR34136">
    <property type="match status" value="1"/>
</dbReference>
<protein>
    <recommendedName>
        <fullName evidence="5">Glycosyl transferase</fullName>
    </recommendedName>
</protein>
<dbReference type="EMBL" id="LVVY01000068">
    <property type="protein sequence ID" value="OAM78569.1"/>
    <property type="molecule type" value="Genomic_DNA"/>
</dbReference>
<evidence type="ECO:0000256" key="1">
    <source>
        <dbReference type="ARBA" id="ARBA00022676"/>
    </source>
</evidence>
<dbReference type="RefSeq" id="WP_082903676.1">
    <property type="nucleotide sequence ID" value="NZ_LVVY01000068.1"/>
</dbReference>
<proteinExistence type="predicted"/>
<sequence length="264" mass="28583">MSPEAHEALAAAPSHDMLGMRLDAIAPGRYIAEIVEAGGRGEGFYCCIANVHMCVLAHDDPTFRTIVNGARYVIPDSTILQRARALRHGVSAPPTLRGADMMLEIARMAARKGVAVGLVGGRDEAALAGLIERMVAQIPGLSIVYAFSPPFAGMDEAADAAMVADIKAARPGVLFVGLGCPKQERWMAAHVDRIPAAMLGVGAAFDFNAGVVRTSPQWVHKAGLEWAYRLMREPRRLWRRYLTTSPRFLWLLSRDALGRRGRAG</sequence>
<dbReference type="AlphaFoldDB" id="A0A178I0Q0"/>
<dbReference type="NCBIfam" id="TIGR00696">
    <property type="entry name" value="wecG_tagA_cpsF"/>
    <property type="match status" value="1"/>
</dbReference>
<reference evidence="3 4" key="1">
    <citation type="submission" date="2016-03" db="EMBL/GenBank/DDBJ databases">
        <title>Genome sequencing of Devosia sp. S37.</title>
        <authorList>
            <person name="Mohd Nor M."/>
        </authorList>
    </citation>
    <scope>NUCLEOTIDE SEQUENCE [LARGE SCALE GENOMIC DNA]</scope>
    <source>
        <strain evidence="3 4">S37</strain>
    </source>
</reference>
<dbReference type="PANTHER" id="PTHR34136:SF1">
    <property type="entry name" value="UDP-N-ACETYL-D-MANNOSAMINURONIC ACID TRANSFERASE"/>
    <property type="match status" value="1"/>
</dbReference>